<evidence type="ECO:0000256" key="2">
    <source>
        <dbReference type="SAM" id="Phobius"/>
    </source>
</evidence>
<evidence type="ECO:0000313" key="3">
    <source>
        <dbReference type="EMBL" id="CAE0566515.1"/>
    </source>
</evidence>
<name>A0A7S3SW43_EMIHU</name>
<sequence length="593" mass="66399">MLGQPLMSGRPARADHASGAPSSRRLAIPAFAAAAALLSSGFLAGMWYAHRRSPGGLAAAPGGDSYTFSARSSAAATAAAPADVLKVWYEERTPSNWTLPSPAKRCDYVVTEVRKRNKNYSRALLQAKYQLQSQSLNTFYRGVAYLFWHDFLHGSWGNYDVLSLLPRYRRHTLQTLHISRTSFWTWVSGDQHLSNFGAWRNRHDDIVYGVNDFDEAVVYDFHIDVWRIAVSIIDHAESNGLSSDEGVEAIRAFCHTYVATMRDYVGNERDKQHEVRYGNTDGKLGEFLDNVGGAEKEHQMLKKFTEVVGHRRRFKKTKKTRLLPANDAVWKQFNASFTVDGYGATLLKVGWKVREWDEGTFHILDLAQRTGSGDGSYGLPRFYVLIAGPQGGHGEDCAVILDVKMSVPPAAFESLEPQDRSWYNALYSNEAARAVEAQRRFTSYTDPWLGWVQIGDNFYVVRERSPWKASFPLDSLQSLGDFIAFAQQAAVATATAHSRASYGKTPSQIKEVVSTALGAYVATVAWARRVAEIAISYHGQVQLDFECFRDWVAKEYPPPSETTVECWDDDDGDGPGCDPLDDDARRRAWWNGL</sequence>
<keyword evidence="2" id="KW-1133">Transmembrane helix</keyword>
<dbReference type="EMBL" id="HBIR01035711">
    <property type="protein sequence ID" value="CAE0566515.1"/>
    <property type="molecule type" value="Transcribed_RNA"/>
</dbReference>
<evidence type="ECO:0000256" key="1">
    <source>
        <dbReference type="SAM" id="MobiDB-lite"/>
    </source>
</evidence>
<feature type="region of interest" description="Disordered" evidence="1">
    <location>
        <begin position="559"/>
        <end position="580"/>
    </location>
</feature>
<keyword evidence="2" id="KW-0812">Transmembrane</keyword>
<evidence type="ECO:0008006" key="4">
    <source>
        <dbReference type="Google" id="ProtNLM"/>
    </source>
</evidence>
<feature type="transmembrane region" description="Helical" evidence="2">
    <location>
        <begin position="26"/>
        <end position="49"/>
    </location>
</feature>
<accession>A0A7S3SW43</accession>
<protein>
    <recommendedName>
        <fullName evidence="4">DUF2252 domain-containing protein</fullName>
    </recommendedName>
</protein>
<reference evidence="3" key="1">
    <citation type="submission" date="2021-01" db="EMBL/GenBank/DDBJ databases">
        <authorList>
            <person name="Corre E."/>
            <person name="Pelletier E."/>
            <person name="Niang G."/>
            <person name="Scheremetjew M."/>
            <person name="Finn R."/>
            <person name="Kale V."/>
            <person name="Holt S."/>
            <person name="Cochrane G."/>
            <person name="Meng A."/>
            <person name="Brown T."/>
            <person name="Cohen L."/>
        </authorList>
    </citation>
    <scope>NUCLEOTIDE SEQUENCE</scope>
    <source>
        <strain evidence="3">379</strain>
    </source>
</reference>
<dbReference type="PANTHER" id="PTHR39441:SF1">
    <property type="entry name" value="DUF2252 DOMAIN-CONTAINING PROTEIN"/>
    <property type="match status" value="1"/>
</dbReference>
<organism evidence="3">
    <name type="scientific">Emiliania huxleyi</name>
    <name type="common">Coccolithophore</name>
    <name type="synonym">Pontosphaera huxleyi</name>
    <dbReference type="NCBI Taxonomy" id="2903"/>
    <lineage>
        <taxon>Eukaryota</taxon>
        <taxon>Haptista</taxon>
        <taxon>Haptophyta</taxon>
        <taxon>Prymnesiophyceae</taxon>
        <taxon>Isochrysidales</taxon>
        <taxon>Noelaerhabdaceae</taxon>
        <taxon>Emiliania</taxon>
    </lineage>
</organism>
<keyword evidence="2" id="KW-0472">Membrane</keyword>
<dbReference type="InterPro" id="IPR018721">
    <property type="entry name" value="DUF2252"/>
</dbReference>
<gene>
    <name evidence="3" type="ORF">EHUX00137_LOCUS27845</name>
</gene>
<dbReference type="Pfam" id="PF10009">
    <property type="entry name" value="DUF2252"/>
    <property type="match status" value="1"/>
</dbReference>
<dbReference type="AlphaFoldDB" id="A0A7S3SW43"/>
<feature type="region of interest" description="Disordered" evidence="1">
    <location>
        <begin position="1"/>
        <end position="20"/>
    </location>
</feature>
<dbReference type="PANTHER" id="PTHR39441">
    <property type="entry name" value="DUF2252 DOMAIN-CONTAINING PROTEIN"/>
    <property type="match status" value="1"/>
</dbReference>
<proteinExistence type="predicted"/>